<evidence type="ECO:0000313" key="2">
    <source>
        <dbReference type="Proteomes" id="UP000298327"/>
    </source>
</evidence>
<dbReference type="OrthoDB" id="2753006at2759"/>
<dbReference type="EMBL" id="SEOQ01000210">
    <property type="protein sequence ID" value="TFY66892.1"/>
    <property type="molecule type" value="Genomic_DNA"/>
</dbReference>
<dbReference type="Proteomes" id="UP000298327">
    <property type="component" value="Unassembled WGS sequence"/>
</dbReference>
<reference evidence="1 2" key="1">
    <citation type="submission" date="2019-02" db="EMBL/GenBank/DDBJ databases">
        <title>Genome sequencing of the rare red list fungi Dentipellis fragilis.</title>
        <authorList>
            <person name="Buettner E."/>
            <person name="Kellner H."/>
        </authorList>
    </citation>
    <scope>NUCLEOTIDE SEQUENCE [LARGE SCALE GENOMIC DNA]</scope>
    <source>
        <strain evidence="1 2">DSM 105465</strain>
    </source>
</reference>
<proteinExistence type="predicted"/>
<accession>A0A4Y9YXB5</accession>
<protein>
    <submittedName>
        <fullName evidence="1">Uncharacterized protein</fullName>
    </submittedName>
</protein>
<comment type="caution">
    <text evidence="1">The sequence shown here is derived from an EMBL/GenBank/DDBJ whole genome shotgun (WGS) entry which is preliminary data.</text>
</comment>
<organism evidence="1 2">
    <name type="scientific">Dentipellis fragilis</name>
    <dbReference type="NCBI Taxonomy" id="205917"/>
    <lineage>
        <taxon>Eukaryota</taxon>
        <taxon>Fungi</taxon>
        <taxon>Dikarya</taxon>
        <taxon>Basidiomycota</taxon>
        <taxon>Agaricomycotina</taxon>
        <taxon>Agaricomycetes</taxon>
        <taxon>Russulales</taxon>
        <taxon>Hericiaceae</taxon>
        <taxon>Dentipellis</taxon>
    </lineage>
</organism>
<keyword evidence="2" id="KW-1185">Reference proteome</keyword>
<gene>
    <name evidence="1" type="ORF">EVG20_g4201</name>
</gene>
<sequence length="96" mass="10877">MTSSASQYWRDAEERRFTSLSDQPHLLKTERLAVARANIASEIDAVALLMCSLRSRYNATVPVNRLPPEIVAHIFDLAQEHWLPCIPIRNTALDGF</sequence>
<name>A0A4Y9YXB5_9AGAM</name>
<dbReference type="AlphaFoldDB" id="A0A4Y9YXB5"/>
<evidence type="ECO:0000313" key="1">
    <source>
        <dbReference type="EMBL" id="TFY66892.1"/>
    </source>
</evidence>